<name>A0ACC0L6X7_RHOML</name>
<dbReference type="Proteomes" id="UP001062846">
    <property type="component" value="Chromosome 13"/>
</dbReference>
<organism evidence="1 2">
    <name type="scientific">Rhododendron molle</name>
    <name type="common">Chinese azalea</name>
    <name type="synonym">Azalea mollis</name>
    <dbReference type="NCBI Taxonomy" id="49168"/>
    <lineage>
        <taxon>Eukaryota</taxon>
        <taxon>Viridiplantae</taxon>
        <taxon>Streptophyta</taxon>
        <taxon>Embryophyta</taxon>
        <taxon>Tracheophyta</taxon>
        <taxon>Spermatophyta</taxon>
        <taxon>Magnoliopsida</taxon>
        <taxon>eudicotyledons</taxon>
        <taxon>Gunneridae</taxon>
        <taxon>Pentapetalae</taxon>
        <taxon>asterids</taxon>
        <taxon>Ericales</taxon>
        <taxon>Ericaceae</taxon>
        <taxon>Ericoideae</taxon>
        <taxon>Rhodoreae</taxon>
        <taxon>Rhododendron</taxon>
    </lineage>
</organism>
<evidence type="ECO:0000313" key="2">
    <source>
        <dbReference type="Proteomes" id="UP001062846"/>
    </source>
</evidence>
<proteinExistence type="predicted"/>
<comment type="caution">
    <text evidence="1">The sequence shown here is derived from an EMBL/GenBank/DDBJ whole genome shotgun (WGS) entry which is preliminary data.</text>
</comment>
<accession>A0ACC0L6X7</accession>
<sequence>MRSQPSDARSDGSEVRSTVLCTLLHSTNPKFVAKVVAPNLMLGHRKHSKLGSPRSNLPRSNGTNKRFVLRRGFGVWTMNLWSCFWVEFYLSLPLLD</sequence>
<keyword evidence="2" id="KW-1185">Reference proteome</keyword>
<dbReference type="EMBL" id="CM046400">
    <property type="protein sequence ID" value="KAI8524149.1"/>
    <property type="molecule type" value="Genomic_DNA"/>
</dbReference>
<evidence type="ECO:0000313" key="1">
    <source>
        <dbReference type="EMBL" id="KAI8524149.1"/>
    </source>
</evidence>
<gene>
    <name evidence="1" type="ORF">RHMOL_Rhmol13G0127400</name>
</gene>
<reference evidence="1" key="1">
    <citation type="submission" date="2022-02" db="EMBL/GenBank/DDBJ databases">
        <title>Plant Genome Project.</title>
        <authorList>
            <person name="Zhang R.-G."/>
        </authorList>
    </citation>
    <scope>NUCLEOTIDE SEQUENCE</scope>
    <source>
        <strain evidence="1">AT1</strain>
    </source>
</reference>
<protein>
    <submittedName>
        <fullName evidence="1">Uncharacterized protein</fullName>
    </submittedName>
</protein>